<dbReference type="PANTHER" id="PTHR43280">
    <property type="entry name" value="ARAC-FAMILY TRANSCRIPTIONAL REGULATOR"/>
    <property type="match status" value="1"/>
</dbReference>
<dbReference type="SMART" id="SM00342">
    <property type="entry name" value="HTH_ARAC"/>
    <property type="match status" value="1"/>
</dbReference>
<feature type="transmembrane region" description="Helical" evidence="4">
    <location>
        <begin position="183"/>
        <end position="204"/>
    </location>
</feature>
<evidence type="ECO:0000313" key="6">
    <source>
        <dbReference type="EMBL" id="GLQ22786.1"/>
    </source>
</evidence>
<protein>
    <recommendedName>
        <fullName evidence="5">HTH araC/xylS-type domain-containing protein</fullName>
    </recommendedName>
</protein>
<dbReference type="InterPro" id="IPR009057">
    <property type="entry name" value="Homeodomain-like_sf"/>
</dbReference>
<organism evidence="6 7">
    <name type="scientific">Algimonas ampicilliniresistens</name>
    <dbReference type="NCBI Taxonomy" id="1298735"/>
    <lineage>
        <taxon>Bacteria</taxon>
        <taxon>Pseudomonadati</taxon>
        <taxon>Pseudomonadota</taxon>
        <taxon>Alphaproteobacteria</taxon>
        <taxon>Maricaulales</taxon>
        <taxon>Robiginitomaculaceae</taxon>
        <taxon>Algimonas</taxon>
    </lineage>
</organism>
<gene>
    <name evidence="6" type="ORF">GCM10007853_06600</name>
</gene>
<keyword evidence="2" id="KW-0238">DNA-binding</keyword>
<feature type="transmembrane region" description="Helical" evidence="4">
    <location>
        <begin position="101"/>
        <end position="121"/>
    </location>
</feature>
<accession>A0ABQ5V5G8</accession>
<dbReference type="PANTHER" id="PTHR43280:SF29">
    <property type="entry name" value="ARAC-FAMILY TRANSCRIPTIONAL REGULATOR"/>
    <property type="match status" value="1"/>
</dbReference>
<feature type="transmembrane region" description="Helical" evidence="4">
    <location>
        <begin position="216"/>
        <end position="237"/>
    </location>
</feature>
<dbReference type="RefSeq" id="WP_284387518.1">
    <property type="nucleotide sequence ID" value="NZ_BSNK01000001.1"/>
</dbReference>
<dbReference type="Proteomes" id="UP001161391">
    <property type="component" value="Unassembled WGS sequence"/>
</dbReference>
<proteinExistence type="predicted"/>
<dbReference type="Gene3D" id="1.10.10.60">
    <property type="entry name" value="Homeodomain-like"/>
    <property type="match status" value="2"/>
</dbReference>
<dbReference type="EMBL" id="BSNK01000001">
    <property type="protein sequence ID" value="GLQ22786.1"/>
    <property type="molecule type" value="Genomic_DNA"/>
</dbReference>
<keyword evidence="4" id="KW-1133">Transmembrane helix</keyword>
<evidence type="ECO:0000256" key="4">
    <source>
        <dbReference type="SAM" id="Phobius"/>
    </source>
</evidence>
<feature type="domain" description="HTH araC/xylS-type" evidence="5">
    <location>
        <begin position="271"/>
        <end position="373"/>
    </location>
</feature>
<evidence type="ECO:0000256" key="1">
    <source>
        <dbReference type="ARBA" id="ARBA00023015"/>
    </source>
</evidence>
<name>A0ABQ5V5G8_9PROT</name>
<keyword evidence="1" id="KW-0805">Transcription regulation</keyword>
<evidence type="ECO:0000313" key="7">
    <source>
        <dbReference type="Proteomes" id="UP001161391"/>
    </source>
</evidence>
<evidence type="ECO:0000256" key="3">
    <source>
        <dbReference type="ARBA" id="ARBA00023163"/>
    </source>
</evidence>
<feature type="transmembrane region" description="Helical" evidence="4">
    <location>
        <begin position="36"/>
        <end position="55"/>
    </location>
</feature>
<dbReference type="PROSITE" id="PS01124">
    <property type="entry name" value="HTH_ARAC_FAMILY_2"/>
    <property type="match status" value="1"/>
</dbReference>
<dbReference type="Pfam" id="PF12833">
    <property type="entry name" value="HTH_18"/>
    <property type="match status" value="1"/>
</dbReference>
<comment type="caution">
    <text evidence="6">The sequence shown here is derived from an EMBL/GenBank/DDBJ whole genome shotgun (WGS) entry which is preliminary data.</text>
</comment>
<dbReference type="InterPro" id="IPR018060">
    <property type="entry name" value="HTH_AraC"/>
</dbReference>
<sequence length="381" mass="43026">MFDQALAIISILICFMCVVLAAFLIAVPTERKLPNWLFAIFLILTAMDVSAWIVMGSDLAGSWPDAARSSLGALQMPVFVGFFVTSLYSNVRLKWRDCVHMVPFLVMLLLTLPGEQLPWAIDETVVSPDSRTLYMTQTELVFGLIVSHVQYYTYIAAVIVILLRFRSRFQQMFADSRSEVFRWLSQLLIVSIYAHTLTLVRSFVSFGTMTSLFQGLQLSGALIVLSVVTWVTLKALLHPEIFRGIDGTSSIPLKREAKPTSDTRSISAEKKRLVTHMDGTRPYLDPELNLKTLADQMAFTPRELSELINLEFGVHFFDFVNGYRVDTAKVMLTDQPERTVLDVLYAVGFNSKSSFNTAFKKRTHMTPSAFRKSRDLARSMA</sequence>
<keyword evidence="4" id="KW-0812">Transmembrane</keyword>
<keyword evidence="7" id="KW-1185">Reference proteome</keyword>
<evidence type="ECO:0000259" key="5">
    <source>
        <dbReference type="PROSITE" id="PS01124"/>
    </source>
</evidence>
<feature type="transmembrane region" description="Helical" evidence="4">
    <location>
        <begin position="67"/>
        <end position="89"/>
    </location>
</feature>
<dbReference type="SUPFAM" id="SSF46689">
    <property type="entry name" value="Homeodomain-like"/>
    <property type="match status" value="1"/>
</dbReference>
<evidence type="ECO:0000256" key="2">
    <source>
        <dbReference type="ARBA" id="ARBA00023125"/>
    </source>
</evidence>
<keyword evidence="3" id="KW-0804">Transcription</keyword>
<feature type="transmembrane region" description="Helical" evidence="4">
    <location>
        <begin position="141"/>
        <end position="163"/>
    </location>
</feature>
<feature type="transmembrane region" description="Helical" evidence="4">
    <location>
        <begin position="6"/>
        <end position="27"/>
    </location>
</feature>
<reference evidence="6" key="1">
    <citation type="journal article" date="2014" name="Int. J. Syst. Evol. Microbiol.">
        <title>Complete genome of a new Firmicutes species belonging to the dominant human colonic microbiota ('Ruminococcus bicirculans') reveals two chromosomes and a selective capacity to utilize plant glucans.</title>
        <authorList>
            <consortium name="NISC Comparative Sequencing Program"/>
            <person name="Wegmann U."/>
            <person name="Louis P."/>
            <person name="Goesmann A."/>
            <person name="Henrissat B."/>
            <person name="Duncan S.H."/>
            <person name="Flint H.J."/>
        </authorList>
    </citation>
    <scope>NUCLEOTIDE SEQUENCE</scope>
    <source>
        <strain evidence="6">NBRC 108219</strain>
    </source>
</reference>
<keyword evidence="4" id="KW-0472">Membrane</keyword>
<reference evidence="6" key="2">
    <citation type="submission" date="2023-01" db="EMBL/GenBank/DDBJ databases">
        <title>Draft genome sequence of Algimonas ampicilliniresistens strain NBRC 108219.</title>
        <authorList>
            <person name="Sun Q."/>
            <person name="Mori K."/>
        </authorList>
    </citation>
    <scope>NUCLEOTIDE SEQUENCE</scope>
    <source>
        <strain evidence="6">NBRC 108219</strain>
    </source>
</reference>